<evidence type="ECO:0000256" key="2">
    <source>
        <dbReference type="ARBA" id="ARBA00007362"/>
    </source>
</evidence>
<feature type="transmembrane region" description="Helical" evidence="6">
    <location>
        <begin position="264"/>
        <end position="281"/>
    </location>
</feature>
<reference evidence="8 9" key="1">
    <citation type="submission" date="2015-09" db="EMBL/GenBank/DDBJ databases">
        <authorList>
            <consortium name="Pathogen Informatics"/>
        </authorList>
    </citation>
    <scope>NUCLEOTIDE SEQUENCE [LARGE SCALE GENOMIC DNA]</scope>
    <source>
        <strain evidence="8 9">2789STDY5608866</strain>
    </source>
</reference>
<feature type="transmembrane region" description="Helical" evidence="6">
    <location>
        <begin position="66"/>
        <end position="86"/>
    </location>
</feature>
<protein>
    <submittedName>
        <fullName evidence="8">Predicted permeases</fullName>
    </submittedName>
</protein>
<evidence type="ECO:0000256" key="3">
    <source>
        <dbReference type="ARBA" id="ARBA00022692"/>
    </source>
</evidence>
<sequence>MNSRYKGIFFITLSALSFAFMNAFVRLSGDLPSVQKSFFRNMVAFFIALVMILRSRDGFKIEKGNLKYMILRATFGTVGILCNFYAVDHLVLSDASMLNKMSPFFVIIFSFLLLKEKMTPAQGLAVTGAFIGSLFVIKPTFTNMALVPSLIGLCGGICAGIAYAMVRILGQRGQKGSSVVIFFSGFSCVVTLPYLLLDFHPMSGLQILTLLGAGLAAAGGQFGITAAYYHAPAKEISIYDYSQIIFSTILGFFLFGQVPDRYSVLGYVIICAMALWMFVYNKNRE</sequence>
<evidence type="ECO:0000256" key="1">
    <source>
        <dbReference type="ARBA" id="ARBA00004141"/>
    </source>
</evidence>
<evidence type="ECO:0000256" key="6">
    <source>
        <dbReference type="SAM" id="Phobius"/>
    </source>
</evidence>
<feature type="transmembrane region" description="Helical" evidence="6">
    <location>
        <begin position="178"/>
        <end position="197"/>
    </location>
</feature>
<dbReference type="PANTHER" id="PTHR22911:SF6">
    <property type="entry name" value="SOLUTE CARRIER FAMILY 35 MEMBER G1"/>
    <property type="match status" value="1"/>
</dbReference>
<evidence type="ECO:0000256" key="5">
    <source>
        <dbReference type="ARBA" id="ARBA00023136"/>
    </source>
</evidence>
<dbReference type="PANTHER" id="PTHR22911">
    <property type="entry name" value="ACYL-MALONYL CONDENSING ENZYME-RELATED"/>
    <property type="match status" value="1"/>
</dbReference>
<dbReference type="AlphaFoldDB" id="A0A173XSH8"/>
<feature type="domain" description="EamA" evidence="7">
    <location>
        <begin position="151"/>
        <end position="277"/>
    </location>
</feature>
<dbReference type="SUPFAM" id="SSF103481">
    <property type="entry name" value="Multidrug resistance efflux transporter EmrE"/>
    <property type="match status" value="2"/>
</dbReference>
<dbReference type="Proteomes" id="UP000095439">
    <property type="component" value="Unassembled WGS sequence"/>
</dbReference>
<keyword evidence="5 6" id="KW-0472">Membrane</keyword>
<feature type="transmembrane region" description="Helical" evidence="6">
    <location>
        <begin position="147"/>
        <end position="166"/>
    </location>
</feature>
<comment type="subcellular location">
    <subcellularLocation>
        <location evidence="1">Membrane</location>
        <topology evidence="1">Multi-pass membrane protein</topology>
    </subcellularLocation>
</comment>
<feature type="transmembrane region" description="Helical" evidence="6">
    <location>
        <begin position="241"/>
        <end position="258"/>
    </location>
</feature>
<accession>A0A173XSH8</accession>
<evidence type="ECO:0000259" key="7">
    <source>
        <dbReference type="Pfam" id="PF00892"/>
    </source>
</evidence>
<feature type="transmembrane region" description="Helical" evidence="6">
    <location>
        <begin position="7"/>
        <end position="25"/>
    </location>
</feature>
<dbReference type="GO" id="GO:0016020">
    <property type="term" value="C:membrane"/>
    <property type="evidence" value="ECO:0007669"/>
    <property type="project" value="UniProtKB-SubCell"/>
</dbReference>
<keyword evidence="4 6" id="KW-1133">Transmembrane helix</keyword>
<feature type="transmembrane region" description="Helical" evidence="6">
    <location>
        <begin position="98"/>
        <end position="114"/>
    </location>
</feature>
<evidence type="ECO:0000313" key="8">
    <source>
        <dbReference type="EMBL" id="CUN54684.1"/>
    </source>
</evidence>
<proteinExistence type="inferred from homology"/>
<gene>
    <name evidence="8" type="ORF">ERS852423_00799</name>
</gene>
<feature type="domain" description="EamA" evidence="7">
    <location>
        <begin position="6"/>
        <end position="137"/>
    </location>
</feature>
<comment type="similarity">
    <text evidence="2">Belongs to the EamA transporter family.</text>
</comment>
<keyword evidence="3 6" id="KW-0812">Transmembrane</keyword>
<dbReference type="InterPro" id="IPR037185">
    <property type="entry name" value="EmrE-like"/>
</dbReference>
<dbReference type="Pfam" id="PF00892">
    <property type="entry name" value="EamA"/>
    <property type="match status" value="2"/>
</dbReference>
<dbReference type="EMBL" id="CYYY01000002">
    <property type="protein sequence ID" value="CUN54684.1"/>
    <property type="molecule type" value="Genomic_DNA"/>
</dbReference>
<evidence type="ECO:0000313" key="9">
    <source>
        <dbReference type="Proteomes" id="UP000095439"/>
    </source>
</evidence>
<evidence type="ECO:0000256" key="4">
    <source>
        <dbReference type="ARBA" id="ARBA00022989"/>
    </source>
</evidence>
<dbReference type="RefSeq" id="WP_055180733.1">
    <property type="nucleotide sequence ID" value="NZ_CABIWY010000002.1"/>
</dbReference>
<name>A0A173XSH8_9FIRM</name>
<organism evidence="8 9">
    <name type="scientific">Dorea longicatena</name>
    <dbReference type="NCBI Taxonomy" id="88431"/>
    <lineage>
        <taxon>Bacteria</taxon>
        <taxon>Bacillati</taxon>
        <taxon>Bacillota</taxon>
        <taxon>Clostridia</taxon>
        <taxon>Lachnospirales</taxon>
        <taxon>Lachnospiraceae</taxon>
        <taxon>Dorea</taxon>
    </lineage>
</organism>
<feature type="transmembrane region" description="Helical" evidence="6">
    <location>
        <begin position="37"/>
        <end position="54"/>
    </location>
</feature>
<dbReference type="InterPro" id="IPR000620">
    <property type="entry name" value="EamA_dom"/>
</dbReference>
<feature type="transmembrane region" description="Helical" evidence="6">
    <location>
        <begin position="121"/>
        <end position="141"/>
    </location>
</feature>
<dbReference type="Gene3D" id="1.10.3730.20">
    <property type="match status" value="1"/>
</dbReference>
<feature type="transmembrane region" description="Helical" evidence="6">
    <location>
        <begin position="203"/>
        <end position="229"/>
    </location>
</feature>